<comment type="caution">
    <text evidence="3">The sequence shown here is derived from an EMBL/GenBank/DDBJ whole genome shotgun (WGS) entry which is preliminary data.</text>
</comment>
<dbReference type="GO" id="GO:0005634">
    <property type="term" value="C:nucleus"/>
    <property type="evidence" value="ECO:0007669"/>
    <property type="project" value="TreeGrafter"/>
</dbReference>
<evidence type="ECO:0000313" key="3">
    <source>
        <dbReference type="EMBL" id="TNV83661.1"/>
    </source>
</evidence>
<dbReference type="PANTHER" id="PTHR31398">
    <property type="entry name" value="MEIOTIC NUCLEAR DIVISION PROTEIN 1 HOMOLOG"/>
    <property type="match status" value="1"/>
</dbReference>
<keyword evidence="2" id="KW-0472">Membrane</keyword>
<keyword evidence="4" id="KW-1185">Reference proteome</keyword>
<dbReference type="AlphaFoldDB" id="A0A8J8T6V2"/>
<evidence type="ECO:0000313" key="4">
    <source>
        <dbReference type="Proteomes" id="UP000785679"/>
    </source>
</evidence>
<feature type="compositionally biased region" description="Polar residues" evidence="1">
    <location>
        <begin position="711"/>
        <end position="734"/>
    </location>
</feature>
<proteinExistence type="predicted"/>
<keyword evidence="2" id="KW-1133">Transmembrane helix</keyword>
<reference evidence="3" key="1">
    <citation type="submission" date="2019-06" db="EMBL/GenBank/DDBJ databases">
        <authorList>
            <person name="Zheng W."/>
        </authorList>
    </citation>
    <scope>NUCLEOTIDE SEQUENCE</scope>
    <source>
        <strain evidence="3">QDHG01</strain>
    </source>
</reference>
<gene>
    <name evidence="3" type="ORF">FGO68_gene8648</name>
</gene>
<protein>
    <submittedName>
        <fullName evidence="3">Uncharacterized protein</fullName>
    </submittedName>
</protein>
<organism evidence="3 4">
    <name type="scientific">Halteria grandinella</name>
    <dbReference type="NCBI Taxonomy" id="5974"/>
    <lineage>
        <taxon>Eukaryota</taxon>
        <taxon>Sar</taxon>
        <taxon>Alveolata</taxon>
        <taxon>Ciliophora</taxon>
        <taxon>Intramacronucleata</taxon>
        <taxon>Spirotrichea</taxon>
        <taxon>Stichotrichia</taxon>
        <taxon>Sporadotrichida</taxon>
        <taxon>Halteriidae</taxon>
        <taxon>Halteria</taxon>
    </lineage>
</organism>
<dbReference type="OrthoDB" id="325123at2759"/>
<evidence type="ECO:0000256" key="2">
    <source>
        <dbReference type="SAM" id="Phobius"/>
    </source>
</evidence>
<keyword evidence="2" id="KW-0812">Transmembrane</keyword>
<sequence>MKHSESGKVHQSKIRKSTFTIAQEQRQLESSFKTTKLSEKKNKTALIKAITSGDSNHTVCLSKAKSMWRSQDLFGKEVQFTFKGKRAYQTSIGALVSVMIKVILGLFIAYEFYVIFSRKHPAIGEIRELERGDGFDIRKGGVQIAFAMKSLFDNSHLVPIQISGDKCASTLIDPKFGSLSATYMTKFNESEKLCLRPCESSDFKGINKEFKIGKQIKERSILCIERETAPDLNVNSPAMSENQQCINIEVNECANSSEVTCHSQDKIQEYLSNLSFQIITQTQNFNFKKFDSMIETYIDEPLELTLQYGQLNSAEISVQSAKTELLDSYFEYWLKKEYTFAQIDSTRLLSTNKHRGQVKIRGSNIRVIYMRVADNIFSGLESIGGFFESLMHIGAIIVVFFQERLFKGSFLKQLYQVTPDVVLTKEINENNMIRIVNKEDKVDKTYIKKVLDFIVLKRERFSYGGVHIVDYLTRCLCLRKSQLHQRENKSHFLYNKGDRKLKQELDIVNLVRQIRQLRLMAQVLLKPSERLLLKFQRKNVIETTSSSSDSDHQNYDTVKLLNSKKGLIKLQQIVKINKMLEQYQNKELRPVERNLFKGIFRRRPSKFVSEEIEPILGQSFAKSEFGSDHTTFKEARNKIYPTKSLREMSYDVSPSNGDLEDIDVSHLDSETFENDNNQIPKQKQKSPRKSNGQEAQSEFMMRGETFRPTRRSSSINDKNPPQIQLSSQTPQNKKYVQAECSHIQQSLPHSLDNRKVPHQYQNQSQVMHSSPTIGSQTLTHGRVRRPILKKNQTKEERECFKKSNQQILHPPLEDADTERKLFQIDSESFRVKDFTISSNIESDIENSNISVSFRKKETKKIIGKK</sequence>
<dbReference type="GO" id="GO:0007131">
    <property type="term" value="P:reciprocal meiotic recombination"/>
    <property type="evidence" value="ECO:0007669"/>
    <property type="project" value="TreeGrafter"/>
</dbReference>
<dbReference type="PANTHER" id="PTHR31398:SF0">
    <property type="entry name" value="MEIOTIC NUCLEAR DIVISION PROTEIN 1 HOMOLOG"/>
    <property type="match status" value="1"/>
</dbReference>
<dbReference type="Proteomes" id="UP000785679">
    <property type="component" value="Unassembled WGS sequence"/>
</dbReference>
<name>A0A8J8T6V2_HALGN</name>
<dbReference type="EMBL" id="RRYP01003593">
    <property type="protein sequence ID" value="TNV83661.1"/>
    <property type="molecule type" value="Genomic_DNA"/>
</dbReference>
<evidence type="ECO:0000256" key="1">
    <source>
        <dbReference type="SAM" id="MobiDB-lite"/>
    </source>
</evidence>
<feature type="transmembrane region" description="Helical" evidence="2">
    <location>
        <begin position="92"/>
        <end position="116"/>
    </location>
</feature>
<feature type="region of interest" description="Disordered" evidence="1">
    <location>
        <begin position="671"/>
        <end position="738"/>
    </location>
</feature>
<accession>A0A8J8T6V2</accession>